<dbReference type="AlphaFoldDB" id="A0A3P3WAL6"/>
<dbReference type="EMBL" id="RQVQ01000023">
    <property type="protein sequence ID" value="RRJ89673.1"/>
    <property type="molecule type" value="Genomic_DNA"/>
</dbReference>
<protein>
    <submittedName>
        <fullName evidence="1">Uncharacterized protein</fullName>
    </submittedName>
</protein>
<dbReference type="OrthoDB" id="9980334at2"/>
<comment type="caution">
    <text evidence="1">The sequence shown here is derived from an EMBL/GenBank/DDBJ whole genome shotgun (WGS) entry which is preliminary data.</text>
</comment>
<dbReference type="RefSeq" id="WP_125019402.1">
    <property type="nucleotide sequence ID" value="NZ_RQVQ01000023.1"/>
</dbReference>
<sequence>MDEKNVKKLSLKLYKLQLDLAALNDEKLKGIIKEIESIDKELLKENNVKFPSKMKNEILDFM</sequence>
<accession>A0A3P3WAL6</accession>
<proteinExistence type="predicted"/>
<organism evidence="1 2">
    <name type="scientific">Paenimyroides tangerinum</name>
    <dbReference type="NCBI Taxonomy" id="2488728"/>
    <lineage>
        <taxon>Bacteria</taxon>
        <taxon>Pseudomonadati</taxon>
        <taxon>Bacteroidota</taxon>
        <taxon>Flavobacteriia</taxon>
        <taxon>Flavobacteriales</taxon>
        <taxon>Flavobacteriaceae</taxon>
        <taxon>Paenimyroides</taxon>
    </lineage>
</organism>
<keyword evidence="2" id="KW-1185">Reference proteome</keyword>
<dbReference type="Proteomes" id="UP000275719">
    <property type="component" value="Unassembled WGS sequence"/>
</dbReference>
<evidence type="ECO:0000313" key="2">
    <source>
        <dbReference type="Proteomes" id="UP000275719"/>
    </source>
</evidence>
<name>A0A3P3WAL6_9FLAO</name>
<gene>
    <name evidence="1" type="ORF">EG240_10750</name>
</gene>
<reference evidence="1 2" key="1">
    <citation type="submission" date="2018-11" db="EMBL/GenBank/DDBJ databases">
        <title>Flavobacterium sp. nov., YIM 102701-2 draft genome.</title>
        <authorList>
            <person name="Li G."/>
            <person name="Jiang Y."/>
        </authorList>
    </citation>
    <scope>NUCLEOTIDE SEQUENCE [LARGE SCALE GENOMIC DNA]</scope>
    <source>
        <strain evidence="1 2">YIM 102701-2</strain>
    </source>
</reference>
<evidence type="ECO:0000313" key="1">
    <source>
        <dbReference type="EMBL" id="RRJ89673.1"/>
    </source>
</evidence>